<evidence type="ECO:0000313" key="1">
    <source>
        <dbReference type="EMBL" id="GAB60779.1"/>
    </source>
</evidence>
<proteinExistence type="predicted"/>
<name>I3IGD4_9BACT</name>
<organism evidence="1 2">
    <name type="scientific">Candidatus Jettenia caeni</name>
    <dbReference type="NCBI Taxonomy" id="247490"/>
    <lineage>
        <taxon>Bacteria</taxon>
        <taxon>Pseudomonadati</taxon>
        <taxon>Planctomycetota</taxon>
        <taxon>Candidatus Brocadiia</taxon>
        <taxon>Candidatus Brocadiales</taxon>
        <taxon>Candidatus Brocadiaceae</taxon>
        <taxon>Candidatus Jettenia</taxon>
    </lineage>
</organism>
<gene>
    <name evidence="1" type="ORF">KSU1_A0012</name>
</gene>
<dbReference type="EMBL" id="BAFH01000001">
    <property type="protein sequence ID" value="GAB60779.1"/>
    <property type="molecule type" value="Genomic_DNA"/>
</dbReference>
<dbReference type="AlphaFoldDB" id="I3IGD4"/>
<dbReference type="Proteomes" id="UP000002985">
    <property type="component" value="Unassembled WGS sequence"/>
</dbReference>
<evidence type="ECO:0000313" key="2">
    <source>
        <dbReference type="Proteomes" id="UP000002985"/>
    </source>
</evidence>
<comment type="caution">
    <text evidence="1">The sequence shown here is derived from an EMBL/GenBank/DDBJ whole genome shotgun (WGS) entry which is preliminary data.</text>
</comment>
<reference evidence="1 2" key="1">
    <citation type="journal article" date="2012" name="FEBS Lett.">
        <title>Anammox organism KSU-1 expresses a NirK-type copper-containing nitrite reductase instead of a NirS-type with cytochrome cd1.</title>
        <authorList>
            <person name="Hira D."/>
            <person name="Toh H."/>
            <person name="Migita C.T."/>
            <person name="Okubo H."/>
            <person name="Nishiyama T."/>
            <person name="Hattori M."/>
            <person name="Furukawa K."/>
            <person name="Fujii T."/>
        </authorList>
    </citation>
    <scope>NUCLEOTIDE SEQUENCE [LARGE SCALE GENOMIC DNA]</scope>
</reference>
<keyword evidence="2" id="KW-1185">Reference proteome</keyword>
<accession>I3IGD4</accession>
<protein>
    <submittedName>
        <fullName evidence="1">Uncharacterized protein</fullName>
    </submittedName>
</protein>
<sequence length="71" mass="8090">MYIHTQVSNICFKRLQHKHIHSSLYDCLKILSVGNCIHLKKQSNVGGKASALLLCWNVPWVRATLKGLPYN</sequence>